<accession>A0A8J2K683</accession>
<comment type="caution">
    <text evidence="1">The sequence shown here is derived from an EMBL/GenBank/DDBJ whole genome shotgun (WGS) entry which is preliminary data.</text>
</comment>
<feature type="non-terminal residue" evidence="1">
    <location>
        <position position="1"/>
    </location>
</feature>
<evidence type="ECO:0000313" key="2">
    <source>
        <dbReference type="Proteomes" id="UP000708208"/>
    </source>
</evidence>
<reference evidence="1" key="1">
    <citation type="submission" date="2021-06" db="EMBL/GenBank/DDBJ databases">
        <authorList>
            <person name="Hodson N. C."/>
            <person name="Mongue J. A."/>
            <person name="Jaron S. K."/>
        </authorList>
    </citation>
    <scope>NUCLEOTIDE SEQUENCE</scope>
</reference>
<proteinExistence type="predicted"/>
<gene>
    <name evidence="1" type="ORF">AFUS01_LOCUS20836</name>
</gene>
<dbReference type="AlphaFoldDB" id="A0A8J2K683"/>
<organism evidence="1 2">
    <name type="scientific">Allacma fusca</name>
    <dbReference type="NCBI Taxonomy" id="39272"/>
    <lineage>
        <taxon>Eukaryota</taxon>
        <taxon>Metazoa</taxon>
        <taxon>Ecdysozoa</taxon>
        <taxon>Arthropoda</taxon>
        <taxon>Hexapoda</taxon>
        <taxon>Collembola</taxon>
        <taxon>Symphypleona</taxon>
        <taxon>Sminthuridae</taxon>
        <taxon>Allacma</taxon>
    </lineage>
</organism>
<dbReference type="EMBL" id="CAJVCH010228886">
    <property type="protein sequence ID" value="CAG7732314.1"/>
    <property type="molecule type" value="Genomic_DNA"/>
</dbReference>
<keyword evidence="2" id="KW-1185">Reference proteome</keyword>
<sequence length="76" mass="8799">SNKLPTAAIRFGRRLFSTQETNKRYLRISPTSVWQRLLFPIPQIRLPRIGIKGEEFSEEISSNLSVFLSKKNFAFA</sequence>
<protein>
    <submittedName>
        <fullName evidence="1">Uncharacterized protein</fullName>
    </submittedName>
</protein>
<name>A0A8J2K683_9HEXA</name>
<dbReference type="Proteomes" id="UP000708208">
    <property type="component" value="Unassembled WGS sequence"/>
</dbReference>
<evidence type="ECO:0000313" key="1">
    <source>
        <dbReference type="EMBL" id="CAG7732314.1"/>
    </source>
</evidence>